<proteinExistence type="predicted"/>
<dbReference type="EMBL" id="CAXLJM020000035">
    <property type="protein sequence ID" value="CAL8104298.1"/>
    <property type="molecule type" value="Genomic_DNA"/>
</dbReference>
<protein>
    <recommendedName>
        <fullName evidence="4">Odorant receptor</fullName>
    </recommendedName>
</protein>
<keyword evidence="1" id="KW-1133">Transmembrane helix</keyword>
<sequence>MLSKRLLRMTEWRLYFIELTCFTPIAWDWKTHSMKPSRKFAYWNWLLQLFYMFSYMTILIVKLFIKYRGNPDGDIPDEVVTKKDEAYDAMLTAIDVGFISSLAIILGLSINLIRARQDLICLFNKLVELDSTLTEKYESELQGNPTVKEYCMRASMRVELTMAAINFITVIVVPGMFVFGFLQDYEPVHRFFAEVFEIHITLKPSHIPFLLGMMLYVGNCANTCFFYALACNWNIHVICFWLMNTTPQTSQITYTKQGYDSAPLFSTRLGLMEGSVIMTIYKRLQFLDRLADNLLTSFMITIHHGGEMIAFVACSYICITYSGDLIHTPGLIVLIFVPIIVTFEELIETVELCRIHDTSRATVVTLKDSFRRSYASRKYRKSKELWKKAQAAPVLWMETAYPFYRYHKGTFIEFFHQTIDLLVSVLVG</sequence>
<feature type="transmembrane region" description="Helical" evidence="1">
    <location>
        <begin position="89"/>
        <end position="113"/>
    </location>
</feature>
<evidence type="ECO:0000313" key="3">
    <source>
        <dbReference type="Proteomes" id="UP001642540"/>
    </source>
</evidence>
<keyword evidence="3" id="KW-1185">Reference proteome</keyword>
<name>A0ABP1QM02_9HEXA</name>
<evidence type="ECO:0000256" key="1">
    <source>
        <dbReference type="SAM" id="Phobius"/>
    </source>
</evidence>
<feature type="transmembrane region" description="Helical" evidence="1">
    <location>
        <begin position="160"/>
        <end position="182"/>
    </location>
</feature>
<reference evidence="2 3" key="1">
    <citation type="submission" date="2024-08" db="EMBL/GenBank/DDBJ databases">
        <authorList>
            <person name="Cucini C."/>
            <person name="Frati F."/>
        </authorList>
    </citation>
    <scope>NUCLEOTIDE SEQUENCE [LARGE SCALE GENOMIC DNA]</scope>
</reference>
<organism evidence="2 3">
    <name type="scientific">Orchesella dallaii</name>
    <dbReference type="NCBI Taxonomy" id="48710"/>
    <lineage>
        <taxon>Eukaryota</taxon>
        <taxon>Metazoa</taxon>
        <taxon>Ecdysozoa</taxon>
        <taxon>Arthropoda</taxon>
        <taxon>Hexapoda</taxon>
        <taxon>Collembola</taxon>
        <taxon>Entomobryomorpha</taxon>
        <taxon>Entomobryoidea</taxon>
        <taxon>Orchesellidae</taxon>
        <taxon>Orchesellinae</taxon>
        <taxon>Orchesella</taxon>
    </lineage>
</organism>
<evidence type="ECO:0000313" key="2">
    <source>
        <dbReference type="EMBL" id="CAL8104298.1"/>
    </source>
</evidence>
<feature type="transmembrane region" description="Helical" evidence="1">
    <location>
        <begin position="41"/>
        <end position="65"/>
    </location>
</feature>
<keyword evidence="1" id="KW-0472">Membrane</keyword>
<feature type="transmembrane region" description="Helical" evidence="1">
    <location>
        <begin position="325"/>
        <end position="343"/>
    </location>
</feature>
<keyword evidence="1" id="KW-0812">Transmembrane</keyword>
<comment type="caution">
    <text evidence="2">The sequence shown here is derived from an EMBL/GenBank/DDBJ whole genome shotgun (WGS) entry which is preliminary data.</text>
</comment>
<evidence type="ECO:0008006" key="4">
    <source>
        <dbReference type="Google" id="ProtNLM"/>
    </source>
</evidence>
<dbReference type="Proteomes" id="UP001642540">
    <property type="component" value="Unassembled WGS sequence"/>
</dbReference>
<feature type="transmembrane region" description="Helical" evidence="1">
    <location>
        <begin position="293"/>
        <end position="319"/>
    </location>
</feature>
<gene>
    <name evidence="2" type="ORF">ODALV1_LOCUS11708</name>
</gene>
<accession>A0ABP1QM02</accession>